<proteinExistence type="predicted"/>
<dbReference type="AlphaFoldDB" id="A0A318IYN2"/>
<dbReference type="EMBL" id="QJKB01000007">
    <property type="protein sequence ID" value="PXX41366.1"/>
    <property type="molecule type" value="Genomic_DNA"/>
</dbReference>
<sequence length="101" mass="12057">MFLLLFFLLIYLSIIQRKLSLKAAAIAWASEESMQIMDSTKMEYFCWQRGPPEVCFQARNENNELYEIRLELHIRMVQYVMQMIKNRGAAYDTKLVSKKRL</sequence>
<gene>
    <name evidence="1" type="ORF">DFR42_10717</name>
</gene>
<keyword evidence="2" id="KW-1185">Reference proteome</keyword>
<dbReference type="Proteomes" id="UP000247792">
    <property type="component" value="Unassembled WGS sequence"/>
</dbReference>
<accession>A0A318IYN2</accession>
<evidence type="ECO:0000313" key="1">
    <source>
        <dbReference type="EMBL" id="PXX41366.1"/>
    </source>
</evidence>
<name>A0A318IYN2_9BURK</name>
<evidence type="ECO:0000313" key="2">
    <source>
        <dbReference type="Proteomes" id="UP000247792"/>
    </source>
</evidence>
<protein>
    <submittedName>
        <fullName evidence="1">Uncharacterized protein</fullName>
    </submittedName>
</protein>
<reference evidence="1 2" key="1">
    <citation type="submission" date="2018-05" db="EMBL/GenBank/DDBJ databases">
        <title>Genomic Encyclopedia of Type Strains, Phase IV (KMG-IV): sequencing the most valuable type-strain genomes for metagenomic binning, comparative biology and taxonomic classification.</title>
        <authorList>
            <person name="Goeker M."/>
        </authorList>
    </citation>
    <scope>NUCLEOTIDE SEQUENCE [LARGE SCALE GENOMIC DNA]</scope>
    <source>
        <strain evidence="1 2">DSM 19792</strain>
    </source>
</reference>
<comment type="caution">
    <text evidence="1">The sequence shown here is derived from an EMBL/GenBank/DDBJ whole genome shotgun (WGS) entry which is preliminary data.</text>
</comment>
<organism evidence="1 2">
    <name type="scientific">Undibacterium pigrum</name>
    <dbReference type="NCBI Taxonomy" id="401470"/>
    <lineage>
        <taxon>Bacteria</taxon>
        <taxon>Pseudomonadati</taxon>
        <taxon>Pseudomonadota</taxon>
        <taxon>Betaproteobacteria</taxon>
        <taxon>Burkholderiales</taxon>
        <taxon>Oxalobacteraceae</taxon>
        <taxon>Undibacterium</taxon>
    </lineage>
</organism>